<feature type="non-terminal residue" evidence="2">
    <location>
        <position position="171"/>
    </location>
</feature>
<feature type="region of interest" description="Disordered" evidence="1">
    <location>
        <begin position="114"/>
        <end position="171"/>
    </location>
</feature>
<reference evidence="2" key="1">
    <citation type="submission" date="2012-12" db="EMBL/GenBank/DDBJ databases">
        <title>Identification and characterization of a phenylalanine ammonia-lyase gene family in Isatis indigotica Fort.</title>
        <authorList>
            <person name="Liu Q."/>
            <person name="Chen J."/>
            <person name="Zhou X."/>
            <person name="Di P."/>
            <person name="Xiao Y."/>
            <person name="Xuan H."/>
            <person name="Zhang L."/>
            <person name="Chen W."/>
        </authorList>
    </citation>
    <scope>NUCLEOTIDE SEQUENCE</scope>
    <source>
        <tissue evidence="2">Salivary gland</tissue>
    </source>
</reference>
<feature type="non-terminal residue" evidence="2">
    <location>
        <position position="1"/>
    </location>
</feature>
<protein>
    <submittedName>
        <fullName evidence="2">Putative coronin</fullName>
    </submittedName>
</protein>
<dbReference type="AlphaFoldDB" id="A0A0K8R2M2"/>
<name>A0A0K8R2M2_IXORI</name>
<accession>A0A0K8R2M2</accession>
<evidence type="ECO:0000256" key="1">
    <source>
        <dbReference type="SAM" id="MobiDB-lite"/>
    </source>
</evidence>
<proteinExistence type="evidence at transcript level"/>
<dbReference type="EMBL" id="GADI01008543">
    <property type="protein sequence ID" value="JAA65265.1"/>
    <property type="molecule type" value="mRNA"/>
</dbReference>
<sequence length="171" mass="17937">TTIRVLSSSRRRTTSTTGRSWTTTITTITTAAPPTTTTARTTTCKVHNALQWWAETAYGGCQAVCDLTRSPLCLAAVVAAEVAKTTRTTPGGSFVDVVSSHTLPVATFVTIQDNDSSASEPELDFVAAPGPTRPSCARTYQEARRRELEAPQGPADGQGQEDPRAGGPAAG</sequence>
<organism evidence="2">
    <name type="scientific">Ixodes ricinus</name>
    <name type="common">Common tick</name>
    <name type="synonym">Acarus ricinus</name>
    <dbReference type="NCBI Taxonomy" id="34613"/>
    <lineage>
        <taxon>Eukaryota</taxon>
        <taxon>Metazoa</taxon>
        <taxon>Ecdysozoa</taxon>
        <taxon>Arthropoda</taxon>
        <taxon>Chelicerata</taxon>
        <taxon>Arachnida</taxon>
        <taxon>Acari</taxon>
        <taxon>Parasitiformes</taxon>
        <taxon>Ixodida</taxon>
        <taxon>Ixodoidea</taxon>
        <taxon>Ixodidae</taxon>
        <taxon>Ixodinae</taxon>
        <taxon>Ixodes</taxon>
    </lineage>
</organism>
<evidence type="ECO:0000313" key="2">
    <source>
        <dbReference type="EMBL" id="JAA65265.1"/>
    </source>
</evidence>